<evidence type="ECO:0000313" key="7">
    <source>
        <dbReference type="EMBL" id="ACK68807.1"/>
    </source>
</evidence>
<evidence type="ECO:0000256" key="1">
    <source>
        <dbReference type="ARBA" id="ARBA00004167"/>
    </source>
</evidence>
<feature type="region of interest" description="Disordered" evidence="5">
    <location>
        <begin position="153"/>
        <end position="172"/>
    </location>
</feature>
<dbReference type="InterPro" id="IPR037682">
    <property type="entry name" value="TonB_C"/>
</dbReference>
<organism evidence="7 8">
    <name type="scientific">Gloeothece citriformis (strain PCC 7424)</name>
    <name type="common">Cyanothece sp. (strain PCC 7424)</name>
    <dbReference type="NCBI Taxonomy" id="65393"/>
    <lineage>
        <taxon>Bacteria</taxon>
        <taxon>Bacillati</taxon>
        <taxon>Cyanobacteriota</taxon>
        <taxon>Cyanophyceae</taxon>
        <taxon>Oscillatoriophycideae</taxon>
        <taxon>Chroococcales</taxon>
        <taxon>Aphanothecaceae</taxon>
        <taxon>Gloeothece</taxon>
        <taxon>Gloeothece citriformis</taxon>
    </lineage>
</organism>
<name>B7KBY4_GLOC7</name>
<dbReference type="AlphaFoldDB" id="B7KBY4"/>
<feature type="compositionally biased region" description="Low complexity" evidence="5">
    <location>
        <begin position="103"/>
        <end position="116"/>
    </location>
</feature>
<feature type="compositionally biased region" description="Polar residues" evidence="5">
    <location>
        <begin position="512"/>
        <end position="521"/>
    </location>
</feature>
<feature type="compositionally biased region" description="Polar residues" evidence="5">
    <location>
        <begin position="77"/>
        <end position="102"/>
    </location>
</feature>
<dbReference type="PROSITE" id="PS52015">
    <property type="entry name" value="TONB_CTD"/>
    <property type="match status" value="1"/>
</dbReference>
<feature type="region of interest" description="Disordered" evidence="5">
    <location>
        <begin position="185"/>
        <end position="207"/>
    </location>
</feature>
<feature type="domain" description="TonB C-terminal" evidence="6">
    <location>
        <begin position="292"/>
        <end position="384"/>
    </location>
</feature>
<feature type="compositionally biased region" description="Polar residues" evidence="5">
    <location>
        <begin position="444"/>
        <end position="467"/>
    </location>
</feature>
<dbReference type="GO" id="GO:0016020">
    <property type="term" value="C:membrane"/>
    <property type="evidence" value="ECO:0007669"/>
    <property type="project" value="UniProtKB-SubCell"/>
</dbReference>
<dbReference type="GO" id="GO:0055085">
    <property type="term" value="P:transmembrane transport"/>
    <property type="evidence" value="ECO:0007669"/>
    <property type="project" value="InterPro"/>
</dbReference>
<dbReference type="OrthoDB" id="506407at2"/>
<comment type="subcellular location">
    <subcellularLocation>
        <location evidence="1">Membrane</location>
        <topology evidence="1">Single-pass membrane protein</topology>
    </subcellularLocation>
</comment>
<dbReference type="EMBL" id="CP001291">
    <property type="protein sequence ID" value="ACK68807.1"/>
    <property type="molecule type" value="Genomic_DNA"/>
</dbReference>
<dbReference type="HOGENOM" id="CLU_044447_0_0_3"/>
<feature type="compositionally biased region" description="Low complexity" evidence="5">
    <location>
        <begin position="419"/>
        <end position="442"/>
    </location>
</feature>
<evidence type="ECO:0000256" key="4">
    <source>
        <dbReference type="ARBA" id="ARBA00023136"/>
    </source>
</evidence>
<dbReference type="KEGG" id="cyc:PCC7424_0339"/>
<dbReference type="RefSeq" id="WP_012597757.1">
    <property type="nucleotide sequence ID" value="NC_011729.1"/>
</dbReference>
<protein>
    <submittedName>
        <fullName evidence="7">TonB family protein</fullName>
    </submittedName>
</protein>
<keyword evidence="3" id="KW-1133">Transmembrane helix</keyword>
<sequence>MSSAIILESPFAKPFNNSSTVAIVASVGIHALVLGVAFPYLSSTSKQESSDQTDVRLIELSPSEQSRLPDLSPQIPDITQFSNPSLGDTPLSETPTVDSTQIPPSLESWSSSTSLPALPPLEGLQSAPSLPPLPSLPPMNIYSPPVASLPSAPRPNFGNNLPNNLPPLPEITTPELRQPQAYEPQETPFREENIKPNFPSVDNELTLDDLRKSPVRYGEQRQQEINQQQDIAALSDPRRIDPNLEEERQRRLRAELLRGAERIQESLQADSTNTTNEEAKRNYVGWLAKHEERQTPIPQRENIPGNYPSIAQNRQIAGTSVYGVVVDASGKVVDLKLIQSAGYPILNEQAKKDILARNFPNGTGGNQLYQISVSFKPEPNVERNLPQPENNQREATPSRERTPNTPAAAPQPVQPSTPPTNRQPQTPITQPNNTPDTPTEQPVVEQSPTQQNPENQIEQPANNLQESQPDKPPVVEQSPVPENIKPEVISDPQKTPPSAQPSPTVAEPPATPANQKPSSTVAEPPATPANQKPSSRVAEPPAAPATQKPNSPGEAVSPPTSQKPANVNVDALGSPAPKKPSNPSPEAKNPSDTPSGT</sequence>
<evidence type="ECO:0000256" key="2">
    <source>
        <dbReference type="ARBA" id="ARBA00022692"/>
    </source>
</evidence>
<dbReference type="Proteomes" id="UP000002384">
    <property type="component" value="Chromosome"/>
</dbReference>
<evidence type="ECO:0000256" key="5">
    <source>
        <dbReference type="SAM" id="MobiDB-lite"/>
    </source>
</evidence>
<dbReference type="SUPFAM" id="SSF74653">
    <property type="entry name" value="TolA/TonB C-terminal domain"/>
    <property type="match status" value="1"/>
</dbReference>
<dbReference type="eggNOG" id="COG0810">
    <property type="taxonomic scope" value="Bacteria"/>
</dbReference>
<dbReference type="Pfam" id="PF03544">
    <property type="entry name" value="TonB_C"/>
    <property type="match status" value="1"/>
</dbReference>
<dbReference type="InterPro" id="IPR006260">
    <property type="entry name" value="TonB/TolA_C"/>
</dbReference>
<evidence type="ECO:0000259" key="6">
    <source>
        <dbReference type="PROSITE" id="PS52015"/>
    </source>
</evidence>
<proteinExistence type="predicted"/>
<keyword evidence="4" id="KW-0472">Membrane</keyword>
<dbReference type="NCBIfam" id="TIGR01352">
    <property type="entry name" value="tonB_Cterm"/>
    <property type="match status" value="1"/>
</dbReference>
<feature type="region of interest" description="Disordered" evidence="5">
    <location>
        <begin position="61"/>
        <end position="131"/>
    </location>
</feature>
<dbReference type="Gene3D" id="3.30.1150.10">
    <property type="match status" value="1"/>
</dbReference>
<gene>
    <name evidence="7" type="ordered locus">PCC7424_0339</name>
</gene>
<accession>B7KBY4</accession>
<reference evidence="8" key="1">
    <citation type="journal article" date="2011" name="MBio">
        <title>Novel metabolic attributes of the genus Cyanothece, comprising a group of unicellular nitrogen-fixing Cyanobacteria.</title>
        <authorList>
            <person name="Bandyopadhyay A."/>
            <person name="Elvitigala T."/>
            <person name="Welsh E."/>
            <person name="Stockel J."/>
            <person name="Liberton M."/>
            <person name="Min H."/>
            <person name="Sherman L.A."/>
            <person name="Pakrasi H.B."/>
        </authorList>
    </citation>
    <scope>NUCLEOTIDE SEQUENCE [LARGE SCALE GENOMIC DNA]</scope>
    <source>
        <strain evidence="8">PCC 7424</strain>
    </source>
</reference>
<evidence type="ECO:0000313" key="8">
    <source>
        <dbReference type="Proteomes" id="UP000002384"/>
    </source>
</evidence>
<feature type="region of interest" description="Disordered" evidence="5">
    <location>
        <begin position="378"/>
        <end position="597"/>
    </location>
</feature>
<dbReference type="STRING" id="65393.PCC7424_0339"/>
<keyword evidence="2" id="KW-0812">Transmembrane</keyword>
<evidence type="ECO:0000256" key="3">
    <source>
        <dbReference type="ARBA" id="ARBA00022989"/>
    </source>
</evidence>
<keyword evidence="8" id="KW-1185">Reference proteome</keyword>